<proteinExistence type="predicted"/>
<keyword evidence="1" id="KW-0812">Transmembrane</keyword>
<accession>A0A251SI48</accession>
<name>A0A251SI48_HELAN</name>
<dbReference type="EMBL" id="CM007903">
    <property type="protein sequence ID" value="OTF97130.1"/>
    <property type="molecule type" value="Genomic_DNA"/>
</dbReference>
<protein>
    <submittedName>
        <fullName evidence="3">Uncharacterized protein</fullName>
    </submittedName>
</protein>
<dbReference type="AlphaFoldDB" id="A0A251SI48"/>
<sequence length="78" mass="8921">MVVIIFLFYFPLSCFKYLCLVVSLYILGFLLIHTFSSPTIHGSRFLEAVALFSPKTTYKKKIKCIKVGNLCHAIRFAV</sequence>
<keyword evidence="1" id="KW-0472">Membrane</keyword>
<reference evidence="3" key="2">
    <citation type="submission" date="2017-02" db="EMBL/GenBank/DDBJ databases">
        <title>Sunflower complete genome.</title>
        <authorList>
            <person name="Langlade N."/>
            <person name="Munos S."/>
        </authorList>
    </citation>
    <scope>NUCLEOTIDE SEQUENCE [LARGE SCALE GENOMIC DNA]</scope>
    <source>
        <tissue evidence="3">Leaves</tissue>
    </source>
</reference>
<gene>
    <name evidence="3" type="ORF">HannXRQ_Chr14g0431211</name>
    <name evidence="2" type="ORF">HanXRQr2_Chr14g0625101</name>
</gene>
<dbReference type="Proteomes" id="UP000215914">
    <property type="component" value="Chromosome 14"/>
</dbReference>
<organism evidence="3 4">
    <name type="scientific">Helianthus annuus</name>
    <name type="common">Common sunflower</name>
    <dbReference type="NCBI Taxonomy" id="4232"/>
    <lineage>
        <taxon>Eukaryota</taxon>
        <taxon>Viridiplantae</taxon>
        <taxon>Streptophyta</taxon>
        <taxon>Embryophyta</taxon>
        <taxon>Tracheophyta</taxon>
        <taxon>Spermatophyta</taxon>
        <taxon>Magnoliopsida</taxon>
        <taxon>eudicotyledons</taxon>
        <taxon>Gunneridae</taxon>
        <taxon>Pentapetalae</taxon>
        <taxon>asterids</taxon>
        <taxon>campanulids</taxon>
        <taxon>Asterales</taxon>
        <taxon>Asteraceae</taxon>
        <taxon>Asteroideae</taxon>
        <taxon>Heliantheae alliance</taxon>
        <taxon>Heliantheae</taxon>
        <taxon>Helianthus</taxon>
    </lineage>
</organism>
<dbReference type="EMBL" id="MNCJ02000329">
    <property type="protein sequence ID" value="KAF5767509.1"/>
    <property type="molecule type" value="Genomic_DNA"/>
</dbReference>
<evidence type="ECO:0000256" key="1">
    <source>
        <dbReference type="SAM" id="Phobius"/>
    </source>
</evidence>
<dbReference type="Gramene" id="mRNA:HanXRQr2_Chr14g0625101">
    <property type="protein sequence ID" value="CDS:HanXRQr2_Chr14g0625101.1"/>
    <property type="gene ID" value="HanXRQr2_Chr14g0625101"/>
</dbReference>
<evidence type="ECO:0000313" key="3">
    <source>
        <dbReference type="EMBL" id="OTF97130.1"/>
    </source>
</evidence>
<reference evidence="2" key="3">
    <citation type="submission" date="2020-06" db="EMBL/GenBank/DDBJ databases">
        <title>Helianthus annuus Genome sequencing and assembly Release 2.</title>
        <authorList>
            <person name="Gouzy J."/>
            <person name="Langlade N."/>
            <person name="Munos S."/>
        </authorList>
    </citation>
    <scope>NUCLEOTIDE SEQUENCE</scope>
    <source>
        <tissue evidence="2">Leaves</tissue>
    </source>
</reference>
<keyword evidence="1" id="KW-1133">Transmembrane helix</keyword>
<evidence type="ECO:0000313" key="2">
    <source>
        <dbReference type="EMBL" id="KAF5767509.1"/>
    </source>
</evidence>
<dbReference type="InParanoid" id="A0A251SI48"/>
<keyword evidence="4" id="KW-1185">Reference proteome</keyword>
<reference evidence="2 4" key="1">
    <citation type="journal article" date="2017" name="Nature">
        <title>The sunflower genome provides insights into oil metabolism, flowering and Asterid evolution.</title>
        <authorList>
            <person name="Badouin H."/>
            <person name="Gouzy J."/>
            <person name="Grassa C.J."/>
            <person name="Murat F."/>
            <person name="Staton S.E."/>
            <person name="Cottret L."/>
            <person name="Lelandais-Briere C."/>
            <person name="Owens G.L."/>
            <person name="Carrere S."/>
            <person name="Mayjonade B."/>
            <person name="Legrand L."/>
            <person name="Gill N."/>
            <person name="Kane N.C."/>
            <person name="Bowers J.E."/>
            <person name="Hubner S."/>
            <person name="Bellec A."/>
            <person name="Berard A."/>
            <person name="Berges H."/>
            <person name="Blanchet N."/>
            <person name="Boniface M.C."/>
            <person name="Brunel D."/>
            <person name="Catrice O."/>
            <person name="Chaidir N."/>
            <person name="Claudel C."/>
            <person name="Donnadieu C."/>
            <person name="Faraut T."/>
            <person name="Fievet G."/>
            <person name="Helmstetter N."/>
            <person name="King M."/>
            <person name="Knapp S.J."/>
            <person name="Lai Z."/>
            <person name="Le Paslier M.C."/>
            <person name="Lippi Y."/>
            <person name="Lorenzon L."/>
            <person name="Mandel J.R."/>
            <person name="Marage G."/>
            <person name="Marchand G."/>
            <person name="Marquand E."/>
            <person name="Bret-Mestries E."/>
            <person name="Morien E."/>
            <person name="Nambeesan S."/>
            <person name="Nguyen T."/>
            <person name="Pegot-Espagnet P."/>
            <person name="Pouilly N."/>
            <person name="Raftis F."/>
            <person name="Sallet E."/>
            <person name="Schiex T."/>
            <person name="Thomas J."/>
            <person name="Vandecasteele C."/>
            <person name="Vares D."/>
            <person name="Vear F."/>
            <person name="Vautrin S."/>
            <person name="Crespi M."/>
            <person name="Mangin B."/>
            <person name="Burke J.M."/>
            <person name="Salse J."/>
            <person name="Munos S."/>
            <person name="Vincourt P."/>
            <person name="Rieseberg L.H."/>
            <person name="Langlade N.B."/>
        </authorList>
    </citation>
    <scope>NUCLEOTIDE SEQUENCE [LARGE SCALE GENOMIC DNA]</scope>
    <source>
        <strain evidence="4">cv. SF193</strain>
        <tissue evidence="2">Leaves</tissue>
    </source>
</reference>
<feature type="transmembrane region" description="Helical" evidence="1">
    <location>
        <begin position="6"/>
        <end position="32"/>
    </location>
</feature>
<evidence type="ECO:0000313" key="4">
    <source>
        <dbReference type="Proteomes" id="UP000215914"/>
    </source>
</evidence>